<organism evidence="1 2">
    <name type="scientific">Ruthenibacterium lactatiformans</name>
    <dbReference type="NCBI Taxonomy" id="1550024"/>
    <lineage>
        <taxon>Bacteria</taxon>
        <taxon>Bacillati</taxon>
        <taxon>Bacillota</taxon>
        <taxon>Clostridia</taxon>
        <taxon>Eubacteriales</taxon>
        <taxon>Oscillospiraceae</taxon>
        <taxon>Ruthenibacterium</taxon>
    </lineage>
</organism>
<evidence type="ECO:0000313" key="1">
    <source>
        <dbReference type="EMBL" id="MST93584.1"/>
    </source>
</evidence>
<accession>A0A6I2UBQ8</accession>
<evidence type="ECO:0000313" key="2">
    <source>
        <dbReference type="Proteomes" id="UP000431913"/>
    </source>
</evidence>
<dbReference type="EMBL" id="VUNJ01000038">
    <property type="protein sequence ID" value="MST93584.1"/>
    <property type="molecule type" value="Genomic_DNA"/>
</dbReference>
<reference evidence="1 2" key="1">
    <citation type="submission" date="2019-08" db="EMBL/GenBank/DDBJ databases">
        <title>In-depth cultivation of the pig gut microbiome towards novel bacterial diversity and tailored functional studies.</title>
        <authorList>
            <person name="Wylensek D."/>
            <person name="Hitch T.C.A."/>
            <person name="Clavel T."/>
        </authorList>
    </citation>
    <scope>NUCLEOTIDE SEQUENCE [LARGE SCALE GENOMIC DNA]</scope>
    <source>
        <strain evidence="1 2">WCA3-601-WT-6J</strain>
    </source>
</reference>
<protein>
    <submittedName>
        <fullName evidence="1">Uncharacterized protein</fullName>
    </submittedName>
</protein>
<comment type="caution">
    <text evidence="1">The sequence shown here is derived from an EMBL/GenBank/DDBJ whole genome shotgun (WGS) entry which is preliminary data.</text>
</comment>
<dbReference type="RefSeq" id="WP_009324264.1">
    <property type="nucleotide sequence ID" value="NZ_CATXDA010000166.1"/>
</dbReference>
<gene>
    <name evidence="1" type="ORF">FYJ76_16865</name>
</gene>
<name>A0A6I2UBQ8_9FIRM</name>
<sequence>MVIMPDGAKFKMNWKYITYVNHGNSIHFSIVPMYNGPDIVLFPNMENWEKDGAFSLEEREEIIFLLEHLNWKRNLKIVEANVPAQKSEKAFVQKGSLETTNAYAALARKNLFDFDSKLDTEQVKDVYLALEKRFAENVRGTVTISQYDLFENSVMKEFIMPILQKNKDAAVHII</sequence>
<dbReference type="Proteomes" id="UP000431913">
    <property type="component" value="Unassembled WGS sequence"/>
</dbReference>
<dbReference type="GeneID" id="42858768"/>
<dbReference type="AlphaFoldDB" id="A0A6I2UBQ8"/>
<proteinExistence type="predicted"/>